<keyword evidence="3" id="KW-1185">Reference proteome</keyword>
<keyword evidence="1" id="KW-0812">Transmembrane</keyword>
<evidence type="ECO:0000313" key="2">
    <source>
        <dbReference type="EMBL" id="CAA7197113.1"/>
    </source>
</evidence>
<feature type="transmembrane region" description="Helical" evidence="1">
    <location>
        <begin position="123"/>
        <end position="145"/>
    </location>
</feature>
<evidence type="ECO:0008006" key="4">
    <source>
        <dbReference type="Google" id="ProtNLM"/>
    </source>
</evidence>
<dbReference type="EMBL" id="CACVBR010000040">
    <property type="protein sequence ID" value="CAA7197113.1"/>
    <property type="molecule type" value="Genomic_DNA"/>
</dbReference>
<feature type="transmembrane region" description="Helical" evidence="1">
    <location>
        <begin position="92"/>
        <end position="111"/>
    </location>
</feature>
<dbReference type="InterPro" id="IPR032809">
    <property type="entry name" value="Put_HupE_UreJ"/>
</dbReference>
<evidence type="ECO:0000313" key="3">
    <source>
        <dbReference type="Proteomes" id="UP000445144"/>
    </source>
</evidence>
<keyword evidence="1" id="KW-1133">Transmembrane helix</keyword>
<organism evidence="2 3">
    <name type="scientific">Chryseobacterium potabilaquae</name>
    <dbReference type="NCBI Taxonomy" id="2675057"/>
    <lineage>
        <taxon>Bacteria</taxon>
        <taxon>Pseudomonadati</taxon>
        <taxon>Bacteroidota</taxon>
        <taxon>Flavobacteriia</taxon>
        <taxon>Flavobacteriales</taxon>
        <taxon>Weeksellaceae</taxon>
        <taxon>Chryseobacterium group</taxon>
        <taxon>Chryseobacterium</taxon>
    </lineage>
</organism>
<dbReference type="Proteomes" id="UP000445144">
    <property type="component" value="Unassembled WGS sequence"/>
</dbReference>
<reference evidence="2 3" key="1">
    <citation type="submission" date="2020-01" db="EMBL/GenBank/DDBJ databases">
        <authorList>
            <person name="Rodrigo-Torres L."/>
            <person name="Arahal R. D."/>
            <person name="Lucena T."/>
        </authorList>
    </citation>
    <scope>NUCLEOTIDE SEQUENCE [LARGE SCALE GENOMIC DNA]</scope>
    <source>
        <strain evidence="2 3">CECT 9293</strain>
    </source>
</reference>
<proteinExistence type="predicted"/>
<dbReference type="Pfam" id="PF13795">
    <property type="entry name" value="HupE_UreJ_2"/>
    <property type="match status" value="1"/>
</dbReference>
<accession>A0A6N4X7N8</accession>
<evidence type="ECO:0000256" key="1">
    <source>
        <dbReference type="SAM" id="Phobius"/>
    </source>
</evidence>
<gene>
    <name evidence="2" type="ORF">CHRY9293_03168</name>
</gene>
<feature type="transmembrane region" description="Helical" evidence="1">
    <location>
        <begin position="191"/>
        <end position="208"/>
    </location>
</feature>
<protein>
    <recommendedName>
        <fullName evidence="4">HupE / UreJ protein</fullName>
    </recommendedName>
</protein>
<keyword evidence="1" id="KW-0472">Membrane</keyword>
<name>A0A6N4X7N8_9FLAO</name>
<dbReference type="AlphaFoldDB" id="A0A6N4X7N8"/>
<sequence length="213" mass="24661">MYKNLFQIYHYFRKLYIFTFMMQDFKFYLHLGWEHIISLDALDHQLFILALIAIYSFNDWKKVLLLVTAFTLGHSITLALSILDIFRVPSDWIEFLIPLTIVITSLDNILMKNKKQSLIRVNYYLALIFGLVHGMGFANTARVMISKSQSIAIPLLGFNIGLELGQIAIVFGILILLFILLTVFKVNKKDWILFISSGVFALSLKMTLERIPF</sequence>
<feature type="transmembrane region" description="Helical" evidence="1">
    <location>
        <begin position="64"/>
        <end position="86"/>
    </location>
</feature>
<feature type="transmembrane region" description="Helical" evidence="1">
    <location>
        <begin position="165"/>
        <end position="184"/>
    </location>
</feature>